<reference evidence="2" key="2">
    <citation type="journal article" date="2015" name="Fish Shellfish Immunol.">
        <title>Early steps in the European eel (Anguilla anguilla)-Vibrio vulnificus interaction in the gills: Role of the RtxA13 toxin.</title>
        <authorList>
            <person name="Callol A."/>
            <person name="Pajuelo D."/>
            <person name="Ebbesson L."/>
            <person name="Teles M."/>
            <person name="MacKenzie S."/>
            <person name="Amaro C."/>
        </authorList>
    </citation>
    <scope>NUCLEOTIDE SEQUENCE</scope>
</reference>
<sequence length="104" mass="11267">MGHCQIKTFSPSSHQPPARTLTDPAGFAAKAPIAFPHNKPSHRTTANLEHITAKKTTGSRALCSRLSQSFPTNNLKSKNFHGALETRHHDSCCLPAVESPGVRK</sequence>
<evidence type="ECO:0000313" key="2">
    <source>
        <dbReference type="EMBL" id="JAH98867.1"/>
    </source>
</evidence>
<dbReference type="EMBL" id="GBXM01009710">
    <property type="protein sequence ID" value="JAH98867.1"/>
    <property type="molecule type" value="Transcribed_RNA"/>
</dbReference>
<reference evidence="2" key="1">
    <citation type="submission" date="2014-11" db="EMBL/GenBank/DDBJ databases">
        <authorList>
            <person name="Amaro Gonzalez C."/>
        </authorList>
    </citation>
    <scope>NUCLEOTIDE SEQUENCE</scope>
</reference>
<dbReference type="AlphaFoldDB" id="A0A0E9X812"/>
<organism evidence="2">
    <name type="scientific">Anguilla anguilla</name>
    <name type="common">European freshwater eel</name>
    <name type="synonym">Muraena anguilla</name>
    <dbReference type="NCBI Taxonomy" id="7936"/>
    <lineage>
        <taxon>Eukaryota</taxon>
        <taxon>Metazoa</taxon>
        <taxon>Chordata</taxon>
        <taxon>Craniata</taxon>
        <taxon>Vertebrata</taxon>
        <taxon>Euteleostomi</taxon>
        <taxon>Actinopterygii</taxon>
        <taxon>Neopterygii</taxon>
        <taxon>Teleostei</taxon>
        <taxon>Anguilliformes</taxon>
        <taxon>Anguillidae</taxon>
        <taxon>Anguilla</taxon>
    </lineage>
</organism>
<evidence type="ECO:0000256" key="1">
    <source>
        <dbReference type="SAM" id="MobiDB-lite"/>
    </source>
</evidence>
<name>A0A0E9X812_ANGAN</name>
<proteinExistence type="predicted"/>
<protein>
    <submittedName>
        <fullName evidence="2">Uncharacterized protein</fullName>
    </submittedName>
</protein>
<feature type="region of interest" description="Disordered" evidence="1">
    <location>
        <begin position="1"/>
        <end position="23"/>
    </location>
</feature>
<accession>A0A0E9X812</accession>